<dbReference type="InterPro" id="IPR043175">
    <property type="entry name" value="CAPZB_N"/>
</dbReference>
<name>A0AAN6GVC3_9BASI</name>
<evidence type="ECO:0000313" key="9">
    <source>
        <dbReference type="EMBL" id="KAK0557194.1"/>
    </source>
</evidence>
<comment type="subunit">
    <text evidence="7">Heterodimer of an alpha and a beta subunit.</text>
</comment>
<evidence type="ECO:0000256" key="6">
    <source>
        <dbReference type="ARBA" id="ARBA00023212"/>
    </source>
</evidence>
<keyword evidence="10" id="KW-1185">Reference proteome</keyword>
<proteinExistence type="inferred from homology"/>
<accession>A0AAN6GVC3</accession>
<comment type="caution">
    <text evidence="9">The sequence shown here is derived from an EMBL/GenBank/DDBJ whole genome shotgun (WGS) entry which is preliminary data.</text>
</comment>
<dbReference type="Gene3D" id="1.20.58.570">
    <property type="match status" value="1"/>
</dbReference>
<sequence length="308" mass="33892">MASLDHALDLFRRLPPAQLTENLQTLFAISPELEDELSCSVDQPLLIRHDNTPEGKGREFLCCQFNMDAGSWRSPWSSTYDPPLGRAAVGSGDAEGGDITEAEGDEEEEGAQPSPKLRELEIKANEAFSQYKQLYYEGGLSSVYLWNPEETDDSIAGVVLIRKDVDDGPGPSSTWSSMHVFEANMEKSSKHAEYKLTSTIMLSVARKGDPKLGELELSGSLTRLDAAKYEVPTLASHITNIGRMIESQEAKIRGLLQEVYFGKTRDIVGSLRSVVSLAETRRQQDLQRELMGFMKKKAAATSASAPST</sequence>
<keyword evidence="5 7" id="KW-0009">Actin-binding</keyword>
<feature type="region of interest" description="Disordered" evidence="8">
    <location>
        <begin position="83"/>
        <end position="116"/>
    </location>
</feature>
<protein>
    <recommendedName>
        <fullName evidence="7">F-actin-capping protein subunit beta</fullName>
    </recommendedName>
</protein>
<dbReference type="GO" id="GO:0051016">
    <property type="term" value="P:barbed-end actin filament capping"/>
    <property type="evidence" value="ECO:0007669"/>
    <property type="project" value="UniProtKB-UniRule"/>
</dbReference>
<evidence type="ECO:0000256" key="4">
    <source>
        <dbReference type="ARBA" id="ARBA00022490"/>
    </source>
</evidence>
<dbReference type="AlphaFoldDB" id="A0AAN6GVC3"/>
<dbReference type="SUPFAM" id="SSF90096">
    <property type="entry name" value="Subunits of heterodimeric actin filament capping protein Capz"/>
    <property type="match status" value="1"/>
</dbReference>
<dbReference type="GO" id="GO:0008290">
    <property type="term" value="C:F-actin capping protein complex"/>
    <property type="evidence" value="ECO:0007669"/>
    <property type="project" value="UniProtKB-UniRule"/>
</dbReference>
<evidence type="ECO:0000256" key="5">
    <source>
        <dbReference type="ARBA" id="ARBA00023203"/>
    </source>
</evidence>
<keyword evidence="4 7" id="KW-0963">Cytoplasm</keyword>
<dbReference type="PRINTS" id="PR00192">
    <property type="entry name" value="FACTINCAPB"/>
</dbReference>
<dbReference type="Pfam" id="PF01115">
    <property type="entry name" value="F_actin_cap_B"/>
    <property type="match status" value="1"/>
</dbReference>
<reference evidence="9" key="1">
    <citation type="journal article" date="2023" name="PhytoFront">
        <title>Draft Genome Resources of Seven Strains of Tilletia horrida, Causal Agent of Kernel Smut of Rice.</title>
        <authorList>
            <person name="Khanal S."/>
            <person name="Antony Babu S."/>
            <person name="Zhou X.G."/>
        </authorList>
    </citation>
    <scope>NUCLEOTIDE SEQUENCE</scope>
    <source>
        <strain evidence="9">TX6</strain>
    </source>
</reference>
<dbReference type="EMBL" id="JAPDMZ010000007">
    <property type="protein sequence ID" value="KAK0557194.1"/>
    <property type="molecule type" value="Genomic_DNA"/>
</dbReference>
<evidence type="ECO:0000256" key="2">
    <source>
        <dbReference type="ARBA" id="ARBA00006039"/>
    </source>
</evidence>
<comment type="similarity">
    <text evidence="2 7">Belongs to the F-actin-capping protein beta subunit family.</text>
</comment>
<dbReference type="PANTHER" id="PTHR10619">
    <property type="entry name" value="F-ACTIN-CAPPING PROTEIN SUBUNIT BETA"/>
    <property type="match status" value="1"/>
</dbReference>
<evidence type="ECO:0000256" key="8">
    <source>
        <dbReference type="SAM" id="MobiDB-lite"/>
    </source>
</evidence>
<dbReference type="InterPro" id="IPR042276">
    <property type="entry name" value="CapZ_alpha/beta_2"/>
</dbReference>
<organism evidence="9 10">
    <name type="scientific">Tilletia horrida</name>
    <dbReference type="NCBI Taxonomy" id="155126"/>
    <lineage>
        <taxon>Eukaryota</taxon>
        <taxon>Fungi</taxon>
        <taxon>Dikarya</taxon>
        <taxon>Basidiomycota</taxon>
        <taxon>Ustilaginomycotina</taxon>
        <taxon>Exobasidiomycetes</taxon>
        <taxon>Tilletiales</taxon>
        <taxon>Tilletiaceae</taxon>
        <taxon>Tilletia</taxon>
    </lineage>
</organism>
<gene>
    <name evidence="9" type="primary">CAP2</name>
    <name evidence="9" type="ORF">OC846_000644</name>
</gene>
<dbReference type="InterPro" id="IPR001698">
    <property type="entry name" value="CAPZB"/>
</dbReference>
<dbReference type="InterPro" id="IPR037282">
    <property type="entry name" value="CapZ_alpha/beta"/>
</dbReference>
<dbReference type="GO" id="GO:0051015">
    <property type="term" value="F:actin filament binding"/>
    <property type="evidence" value="ECO:0007669"/>
    <property type="project" value="TreeGrafter"/>
</dbReference>
<feature type="compositionally biased region" description="Acidic residues" evidence="8">
    <location>
        <begin position="95"/>
        <end position="110"/>
    </location>
</feature>
<keyword evidence="3 7" id="KW-0117">Actin capping</keyword>
<evidence type="ECO:0000256" key="7">
    <source>
        <dbReference type="RuleBase" id="RU365078"/>
    </source>
</evidence>
<comment type="subcellular location">
    <subcellularLocation>
        <location evidence="1 7">Cytoplasm</location>
        <location evidence="1 7">Cytoskeleton</location>
    </subcellularLocation>
</comment>
<dbReference type="Gene3D" id="3.90.1150.210">
    <property type="entry name" value="F-actin capping protein, beta subunit"/>
    <property type="match status" value="1"/>
</dbReference>
<evidence type="ECO:0000256" key="1">
    <source>
        <dbReference type="ARBA" id="ARBA00004245"/>
    </source>
</evidence>
<dbReference type="Proteomes" id="UP001176517">
    <property type="component" value="Unassembled WGS sequence"/>
</dbReference>
<evidence type="ECO:0000256" key="3">
    <source>
        <dbReference type="ARBA" id="ARBA00022467"/>
    </source>
</evidence>
<dbReference type="GO" id="GO:0000902">
    <property type="term" value="P:cell morphogenesis"/>
    <property type="evidence" value="ECO:0007669"/>
    <property type="project" value="TreeGrafter"/>
</dbReference>
<keyword evidence="6 7" id="KW-0206">Cytoskeleton</keyword>
<evidence type="ECO:0000313" key="10">
    <source>
        <dbReference type="Proteomes" id="UP001176517"/>
    </source>
</evidence>
<comment type="function">
    <text evidence="7">F-actin-capping proteins bind in a Ca(2+)-independent manner to the fast growing ends of actin filaments (barbed end) thereby blocking the exchange of subunits at these ends. Unlike other capping proteins (such as gelsolin and severin), these proteins do not sever actin filaments.</text>
</comment>
<dbReference type="PANTHER" id="PTHR10619:SF0">
    <property type="entry name" value="F-ACTIN-CAPPING PROTEIN SUBUNIT BETA ISOFORMS 1 AND 2"/>
    <property type="match status" value="1"/>
</dbReference>